<gene>
    <name evidence="3" type="ORF">EDC65_4336</name>
</gene>
<evidence type="ECO:0000256" key="2">
    <source>
        <dbReference type="SAM" id="SignalP"/>
    </source>
</evidence>
<dbReference type="AlphaFoldDB" id="A0A3N1KWU6"/>
<evidence type="ECO:0000313" key="4">
    <source>
        <dbReference type="Proteomes" id="UP000278222"/>
    </source>
</evidence>
<name>A0A3N1KWU6_9PROT</name>
<dbReference type="EMBL" id="RJKX01000016">
    <property type="protein sequence ID" value="ROP83687.1"/>
    <property type="molecule type" value="Genomic_DNA"/>
</dbReference>
<protein>
    <submittedName>
        <fullName evidence="3">Uncharacterized protein</fullName>
    </submittedName>
</protein>
<proteinExistence type="predicted"/>
<comment type="caution">
    <text evidence="3">The sequence shown here is derived from an EMBL/GenBank/DDBJ whole genome shotgun (WGS) entry which is preliminary data.</text>
</comment>
<feature type="region of interest" description="Disordered" evidence="1">
    <location>
        <begin position="93"/>
        <end position="112"/>
    </location>
</feature>
<evidence type="ECO:0000313" key="3">
    <source>
        <dbReference type="EMBL" id="ROP83687.1"/>
    </source>
</evidence>
<keyword evidence="4" id="KW-1185">Reference proteome</keyword>
<evidence type="ECO:0000256" key="1">
    <source>
        <dbReference type="SAM" id="MobiDB-lite"/>
    </source>
</evidence>
<sequence>MKAALAALLGIAAVLPASAGSNEALMEERRRAAFSLNEKILERLRLAPEGSQVILSVRVGPGVGADRDFRVDDLVVMDGRTGAERSDALRRLGLGDDGVDRGPVPVPAPPIR</sequence>
<feature type="chain" id="PRO_5018023801" evidence="2">
    <location>
        <begin position="20"/>
        <end position="112"/>
    </location>
</feature>
<organism evidence="3 4">
    <name type="scientific">Stella humosa</name>
    <dbReference type="NCBI Taxonomy" id="94"/>
    <lineage>
        <taxon>Bacteria</taxon>
        <taxon>Pseudomonadati</taxon>
        <taxon>Pseudomonadota</taxon>
        <taxon>Alphaproteobacteria</taxon>
        <taxon>Rhodospirillales</taxon>
        <taxon>Stellaceae</taxon>
        <taxon>Stella</taxon>
    </lineage>
</organism>
<accession>A0A3N1KWU6</accession>
<dbReference type="RefSeq" id="WP_142235812.1">
    <property type="nucleotide sequence ID" value="NZ_AP019700.1"/>
</dbReference>
<keyword evidence="2" id="KW-0732">Signal</keyword>
<feature type="signal peptide" evidence="2">
    <location>
        <begin position="1"/>
        <end position="19"/>
    </location>
</feature>
<dbReference type="Proteomes" id="UP000278222">
    <property type="component" value="Unassembled WGS sequence"/>
</dbReference>
<reference evidence="3 4" key="1">
    <citation type="submission" date="2018-11" db="EMBL/GenBank/DDBJ databases">
        <title>Genomic Encyclopedia of Type Strains, Phase IV (KMG-IV): sequencing the most valuable type-strain genomes for metagenomic binning, comparative biology and taxonomic classification.</title>
        <authorList>
            <person name="Goeker M."/>
        </authorList>
    </citation>
    <scope>NUCLEOTIDE SEQUENCE [LARGE SCALE GENOMIC DNA]</scope>
    <source>
        <strain evidence="3 4">DSM 5900</strain>
    </source>
</reference>